<evidence type="ECO:0000313" key="8">
    <source>
        <dbReference type="Proteomes" id="UP000276776"/>
    </source>
</evidence>
<dbReference type="GO" id="GO:0000428">
    <property type="term" value="C:DNA-directed RNA polymerase complex"/>
    <property type="evidence" value="ECO:0007669"/>
    <property type="project" value="UniProtKB-KW"/>
</dbReference>
<feature type="compositionally biased region" description="Polar residues" evidence="6">
    <location>
        <begin position="454"/>
        <end position="463"/>
    </location>
</feature>
<dbReference type="InterPro" id="IPR009668">
    <property type="entry name" value="RNA_pol-assoc_fac_A49-like"/>
</dbReference>
<sequence>MVHWKRTIDTAETSNNCSMISLDESSVPNTSVASKHSNIVARLTNNIAGNIQELVFQRHKVANSKRGYFYSAKTSHQSSKIVHLGQEENSEIEGCDYAIAVVNKRTGKAEFLPTKLICFENVPAHDFEALLNGPNKKIDYSIDNSILRESMAEKRRALITEFGSAKRNKAQEASLRRQIKDETLAVMMQSVFASTKTKEEPVEQKVEISMLAKPESSVLPKANMEAKSPQDVYTFSIFLSDAEISALQSEALQYLSKSRKELIEKGFSLLLCNFIGDLTVNPKRACYLLLLDAMIHCYRIVSKRRFLFEALFFKELQYPVTVLTKIREMFFPGEFVKDDTRSKPKIPINLMHKDRLLSHVLCLGIMLNHENMILPISPWAKELGAPELKITKLATALGCRQDMVIYNILIISSKAKCFHCSVSFATTSEGLRLGTTRVAKLVGPPQPPKKRYGRQSTARASKS</sequence>
<dbReference type="GO" id="GO:0005730">
    <property type="term" value="C:nucleolus"/>
    <property type="evidence" value="ECO:0007669"/>
    <property type="project" value="UniProtKB-SubCell"/>
</dbReference>
<organism evidence="9">
    <name type="scientific">Thelazia callipaeda</name>
    <name type="common">Oriental eyeworm</name>
    <name type="synonym">Parasitic nematode</name>
    <dbReference type="NCBI Taxonomy" id="103827"/>
    <lineage>
        <taxon>Eukaryota</taxon>
        <taxon>Metazoa</taxon>
        <taxon>Ecdysozoa</taxon>
        <taxon>Nematoda</taxon>
        <taxon>Chromadorea</taxon>
        <taxon>Rhabditida</taxon>
        <taxon>Spirurina</taxon>
        <taxon>Spiruromorpha</taxon>
        <taxon>Thelazioidea</taxon>
        <taxon>Thelaziidae</taxon>
        <taxon>Thelazia</taxon>
    </lineage>
</organism>
<dbReference type="Pfam" id="PF06870">
    <property type="entry name" value="RNA_pol_I_A49"/>
    <property type="match status" value="1"/>
</dbReference>
<keyword evidence="5" id="KW-0539">Nucleus</keyword>
<reference evidence="9" key="1">
    <citation type="submission" date="2016-04" db="UniProtKB">
        <authorList>
            <consortium name="WormBaseParasite"/>
        </authorList>
    </citation>
    <scope>IDENTIFICATION</scope>
</reference>
<evidence type="ECO:0000256" key="2">
    <source>
        <dbReference type="ARBA" id="ARBA00009430"/>
    </source>
</evidence>
<reference evidence="7 8" key="2">
    <citation type="submission" date="2018-11" db="EMBL/GenBank/DDBJ databases">
        <authorList>
            <consortium name="Pathogen Informatics"/>
        </authorList>
    </citation>
    <scope>NUCLEOTIDE SEQUENCE [LARGE SCALE GENOMIC DNA]</scope>
</reference>
<feature type="region of interest" description="Disordered" evidence="6">
    <location>
        <begin position="440"/>
        <end position="463"/>
    </location>
</feature>
<comment type="similarity">
    <text evidence="2">Belongs to the eukaryotic RPA49/POLR1E RNA polymerase subunit family.</text>
</comment>
<dbReference type="GO" id="GO:0006351">
    <property type="term" value="P:DNA-templated transcription"/>
    <property type="evidence" value="ECO:0007669"/>
    <property type="project" value="InterPro"/>
</dbReference>
<evidence type="ECO:0000256" key="1">
    <source>
        <dbReference type="ARBA" id="ARBA00004604"/>
    </source>
</evidence>
<keyword evidence="3" id="KW-0240">DNA-directed RNA polymerase</keyword>
<dbReference type="OMA" id="KLICFEN"/>
<evidence type="ECO:0000313" key="9">
    <source>
        <dbReference type="WBParaSite" id="TCLT_0000061601-mRNA-1"/>
    </source>
</evidence>
<comment type="subcellular location">
    <subcellularLocation>
        <location evidence="1">Nucleus</location>
        <location evidence="1">Nucleolus</location>
    </subcellularLocation>
</comment>
<evidence type="ECO:0000256" key="6">
    <source>
        <dbReference type="SAM" id="MobiDB-lite"/>
    </source>
</evidence>
<dbReference type="STRING" id="103827.A0A158RAS0"/>
<dbReference type="WBParaSite" id="TCLT_0000061601-mRNA-1">
    <property type="protein sequence ID" value="TCLT_0000061601-mRNA-1"/>
    <property type="gene ID" value="TCLT_0000061601"/>
</dbReference>
<evidence type="ECO:0000256" key="4">
    <source>
        <dbReference type="ARBA" id="ARBA00023163"/>
    </source>
</evidence>
<dbReference type="AlphaFoldDB" id="A0A158RAS0"/>
<evidence type="ECO:0000256" key="3">
    <source>
        <dbReference type="ARBA" id="ARBA00022478"/>
    </source>
</evidence>
<name>A0A158RAS0_THECL</name>
<gene>
    <name evidence="7" type="ORF">TCLT_LOCUS617</name>
</gene>
<dbReference type="EMBL" id="UYYF01000049">
    <property type="protein sequence ID" value="VDM95653.1"/>
    <property type="molecule type" value="Genomic_DNA"/>
</dbReference>
<keyword evidence="8" id="KW-1185">Reference proteome</keyword>
<proteinExistence type="inferred from homology"/>
<dbReference type="GO" id="GO:0003677">
    <property type="term" value="F:DNA binding"/>
    <property type="evidence" value="ECO:0007669"/>
    <property type="project" value="InterPro"/>
</dbReference>
<dbReference type="Proteomes" id="UP000276776">
    <property type="component" value="Unassembled WGS sequence"/>
</dbReference>
<evidence type="ECO:0000313" key="7">
    <source>
        <dbReference type="EMBL" id="VDM95653.1"/>
    </source>
</evidence>
<evidence type="ECO:0000256" key="5">
    <source>
        <dbReference type="ARBA" id="ARBA00023242"/>
    </source>
</evidence>
<dbReference type="PANTHER" id="PTHR14440">
    <property type="entry name" value="DNA-DIRECTED RNA POLYMERASE I SUBUNIT RPA49"/>
    <property type="match status" value="1"/>
</dbReference>
<accession>A0A158RAS0</accession>
<keyword evidence="4" id="KW-0804">Transcription</keyword>
<dbReference type="OrthoDB" id="5851809at2759"/>
<protein>
    <submittedName>
        <fullName evidence="9">DNA-directed RNA polymerase I subunit rpa49</fullName>
    </submittedName>
</protein>